<accession>A0ABP0GLW9</accession>
<feature type="compositionally biased region" description="Basic and acidic residues" evidence="1">
    <location>
        <begin position="68"/>
        <end position="79"/>
    </location>
</feature>
<protein>
    <submittedName>
        <fullName evidence="2">Uncharacterized protein</fullName>
    </submittedName>
</protein>
<keyword evidence="3" id="KW-1185">Reference proteome</keyword>
<evidence type="ECO:0000313" key="3">
    <source>
        <dbReference type="Proteomes" id="UP001642483"/>
    </source>
</evidence>
<dbReference type="Proteomes" id="UP001642483">
    <property type="component" value="Unassembled WGS sequence"/>
</dbReference>
<feature type="region of interest" description="Disordered" evidence="1">
    <location>
        <begin position="64"/>
        <end position="83"/>
    </location>
</feature>
<sequence length="128" mass="14641">MQGGHHSPVISNKSPPLLSRNGTHFGFGTERNFYRQLWQQILVVFRKNCYKRSWSPVLEGPVCSMSKSTERPQHSRSDRNIQLCQSPTPCRSEAVVQLLGPVIAKWNSDASRFQDGGNFTARWHHSFE</sequence>
<comment type="caution">
    <text evidence="2">The sequence shown here is derived from an EMBL/GenBank/DDBJ whole genome shotgun (WGS) entry which is preliminary data.</text>
</comment>
<organism evidence="2 3">
    <name type="scientific">Clavelina lepadiformis</name>
    <name type="common">Light-bulb sea squirt</name>
    <name type="synonym">Ascidia lepadiformis</name>
    <dbReference type="NCBI Taxonomy" id="159417"/>
    <lineage>
        <taxon>Eukaryota</taxon>
        <taxon>Metazoa</taxon>
        <taxon>Chordata</taxon>
        <taxon>Tunicata</taxon>
        <taxon>Ascidiacea</taxon>
        <taxon>Aplousobranchia</taxon>
        <taxon>Clavelinidae</taxon>
        <taxon>Clavelina</taxon>
    </lineage>
</organism>
<proteinExistence type="predicted"/>
<evidence type="ECO:0000256" key="1">
    <source>
        <dbReference type="SAM" id="MobiDB-lite"/>
    </source>
</evidence>
<evidence type="ECO:0000313" key="2">
    <source>
        <dbReference type="EMBL" id="CAK8692732.1"/>
    </source>
</evidence>
<gene>
    <name evidence="2" type="ORF">CVLEPA_LOCUS25978</name>
</gene>
<reference evidence="2 3" key="1">
    <citation type="submission" date="2024-02" db="EMBL/GenBank/DDBJ databases">
        <authorList>
            <person name="Daric V."/>
            <person name="Darras S."/>
        </authorList>
    </citation>
    <scope>NUCLEOTIDE SEQUENCE [LARGE SCALE GENOMIC DNA]</scope>
</reference>
<dbReference type="EMBL" id="CAWYQH010000130">
    <property type="protein sequence ID" value="CAK8692732.1"/>
    <property type="molecule type" value="Genomic_DNA"/>
</dbReference>
<name>A0ABP0GLW9_CLALP</name>